<evidence type="ECO:0000259" key="1">
    <source>
        <dbReference type="PROSITE" id="PS51208"/>
    </source>
</evidence>
<dbReference type="SUPFAM" id="SSF103515">
    <property type="entry name" value="Autotransporter"/>
    <property type="match status" value="1"/>
</dbReference>
<dbReference type="InterPro" id="IPR005546">
    <property type="entry name" value="Autotransporte_beta"/>
</dbReference>
<dbReference type="Proteomes" id="UP000015524">
    <property type="component" value="Unassembled WGS sequence"/>
</dbReference>
<feature type="domain" description="Autotransporter" evidence="1">
    <location>
        <begin position="1424"/>
        <end position="1709"/>
    </location>
</feature>
<evidence type="ECO:0000313" key="3">
    <source>
        <dbReference type="Proteomes" id="UP000015524"/>
    </source>
</evidence>
<dbReference type="EMBL" id="ATIB01000027">
    <property type="protein sequence ID" value="EQB05194.1"/>
    <property type="molecule type" value="Genomic_DNA"/>
</dbReference>
<keyword evidence="3" id="KW-1185">Reference proteome</keyword>
<name>T0I6C7_9SPHN</name>
<dbReference type="SMART" id="SM00869">
    <property type="entry name" value="Autotransporter"/>
    <property type="match status" value="1"/>
</dbReference>
<accession>T0I6C7</accession>
<dbReference type="InterPro" id="IPR036709">
    <property type="entry name" value="Autotransporte_beta_dom_sf"/>
</dbReference>
<sequence>MVATAGDSGVAILAQSVGGGGGVGGFAVGGTASRLNAASDTVGGSGGAGGEGGDITLTNASTGEILTEGAFAYGVQAQSIGGGGGNGGFAASGTLALDGDAASSIGAGSGAGGGRGGAISLSNDGLIQTGGAGAIALFAQSVGGGGGAGGFAGGLTGSGDSAFSSTIGGAGGDASVGGDIVVSNTGQIHAAGDNSAGIFAQSVGGGGGAGGFSLAASGGMSSLSISLGGSGGAGGDGGAIRVTNAADATIVADGLLSYGVFAQSVGGGGGKGGFAVDGSLAAAGSVSSNLGAGSGAGGGDGGRIDTDNGGNVLANGAGSVAVFAQSIGGGGGAGGFAGGLSVGQGGAIAQSVGGAGAGGGIGGDITLANSGIIQTLDANSMGVFAQSVGGGGGLGGFSIAGSATSGSGTSTSLGGSGGAGGDGGTIAISNSGVVNTKGDLSYGVFAQSIGGGGGVAGMAVSGTLSSGLDGLTSAIGGTGGAGGDGGAITVTNSGDIIVEGAASVGILAQSIGGGGGAGGFSGALSVSGGTLGNQVGGQGGGGGDGGDVTVTSTGSIVTLQDDSVAVLAQSIAGGGGQSAFAISAQVGAFDFVNLGLGAHGDGISGKQGKVVVNLLGGTIQSAGALSYGVLAQAIGAGGGNAAISVPDPLEVGAGGLALQLGSTGGVAGDGNVVDVTNANEILTLGAGAVGFSAQSIGGGGGMEGVTGDVHLGAGDGLWSTTVGGSSTSSGSGQAVTIANTAAIVTQGDNAIGLLAQSVGGGGGNGSMSLGLTEGSLYGLNLNVGGSQTTASNGGDIEFTTSTGGIETAGNLASGLVVQSIGGGGGVAGFTSIDGADIGEGGIRLSAGATGGAGGDGGNISLTQKANIVTSGAGANAVLIQSIGGGGGYAGIDNSGQAATVNGLRLGGGANGSGGAIDFTLDAGVQTSGAGAVGVAVQSIGGGGGMLTSIGSSVDAPLEVGTTGGATGDGGAVKVATNGVIQTSGAGSTALIVQSIGGGGGSAVAVDATGAVQQPNVVQASSAPAARTFSTFSTFASLAAPAGVGDGGAVDVTIGAAIHATGDQANGVVVQSIGGGGTSGGSLAGAGAGGELHLTVNADVTASGAGATALVAASSGGNGAAPIIVDIGAVEVVGGIGGHALSLLGGTDNSVTNAGTLATQDGQDGMVIYAQGGNNSITNSGLIVGSIDLGAGNNSFTNTEGGIFLAGPIVNMGTGTFTNSGIINPGGAGVIANLNVSGGLSMTSTSVYNVDLDFKTGTADKVIVSGGASLAGTLTTNLLNLGYAQAGHHGLVVMDAAAGITGQDSISLIAPNSAVATFSLGYPSAQEQSLDYVIEFSPEGLNARQARIGRVLNRIQMTPTAAFAPTAAAIIAIPTVSALGTIYQSLTGEGTTAAQSATLSAVSNSHDIVESQIGTRVGSYAAAYRPEPTGKLWLAMKAGRQRLDGTDGAFDMRSNGFDIQGGWDYRPNARTVVGATFGYDRERFAVAGVDTSGKAQVYTGGVYGGINPGVWTISASLLYSAADTSHTRFMTVPGAGSVNAYGDYSMHAWSSRAQVGYRIGLGDVQFQPFGALEATRLSLPAYHETSATSDGEPGALSLAFDAKRMTRTRSFLGTDVAGRISLSGSSELITTLRGTWIHDFDTSRSVIASFANAPVEKFETFGAPAVKDSGRFDLRTTLRNRNFDFQVGGSATVGAGYSDVSVQAGIRIRM</sequence>
<protein>
    <recommendedName>
        <fullName evidence="1">Autotransporter domain-containing protein</fullName>
    </recommendedName>
</protein>
<reference evidence="2 3" key="1">
    <citation type="journal article" date="2013" name="Genome Announc.">
        <title>Draft Genome Sequence of a Hexachlorocyclohexane-Degrading Bacterium, Sphingobium baderi Strain LL03T.</title>
        <authorList>
            <person name="Kaur J."/>
            <person name="Verma H."/>
            <person name="Tripathi C."/>
            <person name="Khurana J.P."/>
            <person name="Lal R."/>
        </authorList>
    </citation>
    <scope>NUCLEOTIDE SEQUENCE [LARGE SCALE GENOMIC DNA]</scope>
    <source>
        <strain evidence="2 3">LL03</strain>
    </source>
</reference>
<dbReference type="PROSITE" id="PS51208">
    <property type="entry name" value="AUTOTRANSPORTER"/>
    <property type="match status" value="1"/>
</dbReference>
<gene>
    <name evidence="2" type="ORF">L485_03480</name>
</gene>
<proteinExistence type="predicted"/>
<dbReference type="PATRIC" id="fig|1114964.3.peg.660"/>
<comment type="caution">
    <text evidence="2">The sequence shown here is derived from an EMBL/GenBank/DDBJ whole genome shotgun (WGS) entry which is preliminary data.</text>
</comment>
<organism evidence="2 3">
    <name type="scientific">Sphingobium baderi LL03</name>
    <dbReference type="NCBI Taxonomy" id="1114964"/>
    <lineage>
        <taxon>Bacteria</taxon>
        <taxon>Pseudomonadati</taxon>
        <taxon>Pseudomonadota</taxon>
        <taxon>Alphaproteobacteria</taxon>
        <taxon>Sphingomonadales</taxon>
        <taxon>Sphingomonadaceae</taxon>
        <taxon>Sphingobium</taxon>
    </lineage>
</organism>
<evidence type="ECO:0000313" key="2">
    <source>
        <dbReference type="EMBL" id="EQB05194.1"/>
    </source>
</evidence>
<dbReference type="eggNOG" id="COG4625">
    <property type="taxonomic scope" value="Bacteria"/>
</dbReference>